<dbReference type="InterPro" id="IPR011989">
    <property type="entry name" value="ARM-like"/>
</dbReference>
<evidence type="ECO:0000259" key="2">
    <source>
        <dbReference type="Pfam" id="PF00884"/>
    </source>
</evidence>
<accession>A0A1T4YZH1</accession>
<dbReference type="STRING" id="48467.SAMN02745166_04505"/>
<keyword evidence="4" id="KW-1185">Reference proteome</keyword>
<dbReference type="AlphaFoldDB" id="A0A1T4YZH1"/>
<name>A0A1T4YZH1_9BACT</name>
<dbReference type="EMBL" id="FUYE01000021">
    <property type="protein sequence ID" value="SKB06655.1"/>
    <property type="molecule type" value="Genomic_DNA"/>
</dbReference>
<dbReference type="PANTHER" id="PTHR43751">
    <property type="entry name" value="SULFATASE"/>
    <property type="match status" value="1"/>
</dbReference>
<organism evidence="3 4">
    <name type="scientific">Prosthecobacter debontii</name>
    <dbReference type="NCBI Taxonomy" id="48467"/>
    <lineage>
        <taxon>Bacteria</taxon>
        <taxon>Pseudomonadati</taxon>
        <taxon>Verrucomicrobiota</taxon>
        <taxon>Verrucomicrobiia</taxon>
        <taxon>Verrucomicrobiales</taxon>
        <taxon>Verrucomicrobiaceae</taxon>
        <taxon>Prosthecobacter</taxon>
    </lineage>
</organism>
<dbReference type="SUPFAM" id="SSF48371">
    <property type="entry name" value="ARM repeat"/>
    <property type="match status" value="1"/>
</dbReference>
<feature type="signal peptide" evidence="1">
    <location>
        <begin position="1"/>
        <end position="17"/>
    </location>
</feature>
<dbReference type="InterPro" id="IPR052701">
    <property type="entry name" value="GAG_Ulvan_Degrading_Sulfatases"/>
</dbReference>
<feature type="chain" id="PRO_5013386890" evidence="1">
    <location>
        <begin position="18"/>
        <end position="603"/>
    </location>
</feature>
<dbReference type="CDD" id="cd16027">
    <property type="entry name" value="SGSH"/>
    <property type="match status" value="1"/>
</dbReference>
<sequence length="603" mass="68184">MKYLVLVFLGLVGLSHAADRPNILWVTSEDNSPYLGCYGDKLAVTPHLDKLASEGLRYRHAYSNAPVCSTARTTLITGMYPTSLGVQNHRSSVAIPADFKLYPQYLREAGYYCTNNSKTDYNVAGAGNKIWDDSSKKAHYKNRKPGQPFFAIFNFTSSHESQVAPKPGKTEFRIDPKEMQLPPYHPDTMTIRKDWANYYDQITVMDQQVGDVLDELEQAGLAEDTIVFYYGDHGGALPRGKRNIHDSGTRVPFIVRIPKKWQHLAPAQPGEWVNDLVSFVDFPATVFSLCQVPIPSQFRGMPFLGEKKTVRDHVFLYRGRMDERYDTVRAVCDGEFRYVRNFSPHRPCGQHYTYPFDVQPSMGSWYEEFAAGRCNDVQSAYWLPKASEELYEPESDPFEIHNLASDAEQKARLEKMREVLHQDMLSTRDTAFIPEGMYEKLAGEKTLYEFAQSAAYPLERLMDIAEAASSRNPSHVPSYMGALTDKDPLIRYWATTGCLILKDKAAEAKEALKPLLQDESLDVRVVAAEALSYLGEKDAALTTVTEVIRTGNTYESLAALNTLEYLWRAGHITLKQAQEAVQGLTLKEPNNRIPKYLLSLSEK</sequence>
<feature type="domain" description="Sulfatase N-terminal" evidence="2">
    <location>
        <begin position="21"/>
        <end position="290"/>
    </location>
</feature>
<dbReference type="Gene3D" id="3.40.720.10">
    <property type="entry name" value="Alkaline Phosphatase, subunit A"/>
    <property type="match status" value="1"/>
</dbReference>
<gene>
    <name evidence="3" type="ORF">SAMN02745166_04505</name>
</gene>
<keyword evidence="1" id="KW-0732">Signal</keyword>
<dbReference type="Pfam" id="PF00884">
    <property type="entry name" value="Sulfatase"/>
    <property type="match status" value="1"/>
</dbReference>
<dbReference type="RefSeq" id="WP_078815637.1">
    <property type="nucleotide sequence ID" value="NZ_FUYE01000021.1"/>
</dbReference>
<dbReference type="InterPro" id="IPR000917">
    <property type="entry name" value="Sulfatase_N"/>
</dbReference>
<dbReference type="SUPFAM" id="SSF53649">
    <property type="entry name" value="Alkaline phosphatase-like"/>
    <property type="match status" value="1"/>
</dbReference>
<dbReference type="OrthoDB" id="9762324at2"/>
<protein>
    <submittedName>
        <fullName evidence="3">Sulfatase</fullName>
    </submittedName>
</protein>
<reference evidence="4" key="1">
    <citation type="submission" date="2017-02" db="EMBL/GenBank/DDBJ databases">
        <authorList>
            <person name="Varghese N."/>
            <person name="Submissions S."/>
        </authorList>
    </citation>
    <scope>NUCLEOTIDE SEQUENCE [LARGE SCALE GENOMIC DNA]</scope>
    <source>
        <strain evidence="4">ATCC 700200</strain>
    </source>
</reference>
<evidence type="ECO:0000256" key="1">
    <source>
        <dbReference type="SAM" id="SignalP"/>
    </source>
</evidence>
<dbReference type="PANTHER" id="PTHR43751:SF1">
    <property type="entry name" value="SULFATASE ATSG-RELATED"/>
    <property type="match status" value="1"/>
</dbReference>
<evidence type="ECO:0000313" key="4">
    <source>
        <dbReference type="Proteomes" id="UP000190774"/>
    </source>
</evidence>
<dbReference type="InterPro" id="IPR016024">
    <property type="entry name" value="ARM-type_fold"/>
</dbReference>
<dbReference type="InterPro" id="IPR017850">
    <property type="entry name" value="Alkaline_phosphatase_core_sf"/>
</dbReference>
<dbReference type="Proteomes" id="UP000190774">
    <property type="component" value="Unassembled WGS sequence"/>
</dbReference>
<evidence type="ECO:0000313" key="3">
    <source>
        <dbReference type="EMBL" id="SKB06655.1"/>
    </source>
</evidence>
<dbReference type="Gene3D" id="1.25.10.10">
    <property type="entry name" value="Leucine-rich Repeat Variant"/>
    <property type="match status" value="1"/>
</dbReference>
<proteinExistence type="predicted"/>